<organism evidence="6 7">
    <name type="scientific">Actinotalea soli</name>
    <dbReference type="NCBI Taxonomy" id="2819234"/>
    <lineage>
        <taxon>Bacteria</taxon>
        <taxon>Bacillati</taxon>
        <taxon>Actinomycetota</taxon>
        <taxon>Actinomycetes</taxon>
        <taxon>Micrococcales</taxon>
        <taxon>Cellulomonadaceae</taxon>
        <taxon>Actinotalea</taxon>
    </lineage>
</organism>
<evidence type="ECO:0000256" key="1">
    <source>
        <dbReference type="ARBA" id="ARBA00005417"/>
    </source>
</evidence>
<comment type="similarity">
    <text evidence="1">Belongs to the ABC transporter superfamily.</text>
</comment>
<keyword evidence="4 6" id="KW-0067">ATP-binding</keyword>
<comment type="caution">
    <text evidence="6">The sequence shown here is derived from an EMBL/GenBank/DDBJ whole genome shotgun (WGS) entry which is preliminary data.</text>
</comment>
<proteinExistence type="inferred from homology"/>
<dbReference type="InterPro" id="IPR003439">
    <property type="entry name" value="ABC_transporter-like_ATP-bd"/>
</dbReference>
<evidence type="ECO:0000256" key="4">
    <source>
        <dbReference type="ARBA" id="ARBA00022840"/>
    </source>
</evidence>
<accession>A0A939LQE8</accession>
<dbReference type="EMBL" id="JAGEMK010000002">
    <property type="protein sequence ID" value="MBO1751100.1"/>
    <property type="molecule type" value="Genomic_DNA"/>
</dbReference>
<dbReference type="RefSeq" id="WP_208054789.1">
    <property type="nucleotide sequence ID" value="NZ_JAGEMK010000002.1"/>
</dbReference>
<dbReference type="Pfam" id="PF00005">
    <property type="entry name" value="ABC_tran"/>
    <property type="match status" value="1"/>
</dbReference>
<dbReference type="GO" id="GO:0016887">
    <property type="term" value="F:ATP hydrolysis activity"/>
    <property type="evidence" value="ECO:0007669"/>
    <property type="project" value="InterPro"/>
</dbReference>
<dbReference type="PROSITE" id="PS00211">
    <property type="entry name" value="ABC_TRANSPORTER_1"/>
    <property type="match status" value="1"/>
</dbReference>
<keyword evidence="3" id="KW-0547">Nucleotide-binding</keyword>
<protein>
    <submittedName>
        <fullName evidence="6">ABC transporter ATP-binding protein</fullName>
    </submittedName>
</protein>
<dbReference type="InterPro" id="IPR017871">
    <property type="entry name" value="ABC_transporter-like_CS"/>
</dbReference>
<dbReference type="PANTHER" id="PTHR43335">
    <property type="entry name" value="ABC TRANSPORTER, ATP-BINDING PROTEIN"/>
    <property type="match status" value="1"/>
</dbReference>
<dbReference type="SMART" id="SM00382">
    <property type="entry name" value="AAA"/>
    <property type="match status" value="1"/>
</dbReference>
<dbReference type="PROSITE" id="PS50893">
    <property type="entry name" value="ABC_TRANSPORTER_2"/>
    <property type="match status" value="1"/>
</dbReference>
<dbReference type="CDD" id="cd03230">
    <property type="entry name" value="ABC_DR_subfamily_A"/>
    <property type="match status" value="1"/>
</dbReference>
<dbReference type="InterPro" id="IPR027417">
    <property type="entry name" value="P-loop_NTPase"/>
</dbReference>
<evidence type="ECO:0000256" key="3">
    <source>
        <dbReference type="ARBA" id="ARBA00022741"/>
    </source>
</evidence>
<evidence type="ECO:0000313" key="6">
    <source>
        <dbReference type="EMBL" id="MBO1751100.1"/>
    </source>
</evidence>
<dbReference type="GO" id="GO:0005524">
    <property type="term" value="F:ATP binding"/>
    <property type="evidence" value="ECO:0007669"/>
    <property type="project" value="UniProtKB-KW"/>
</dbReference>
<evidence type="ECO:0000313" key="7">
    <source>
        <dbReference type="Proteomes" id="UP000664209"/>
    </source>
</evidence>
<dbReference type="SUPFAM" id="SSF52540">
    <property type="entry name" value="P-loop containing nucleoside triphosphate hydrolases"/>
    <property type="match status" value="1"/>
</dbReference>
<reference evidence="6" key="1">
    <citation type="submission" date="2021-03" db="EMBL/GenBank/DDBJ databases">
        <title>Actinotalea soli sp. nov., isolated from soil.</title>
        <authorList>
            <person name="Ping W."/>
            <person name="Zhang J."/>
        </authorList>
    </citation>
    <scope>NUCLEOTIDE SEQUENCE</scope>
    <source>
        <strain evidence="6">BY-33</strain>
    </source>
</reference>
<name>A0A939LQE8_9CELL</name>
<dbReference type="PANTHER" id="PTHR43335:SF4">
    <property type="entry name" value="ABC TRANSPORTER, ATP-BINDING PROTEIN"/>
    <property type="match status" value="1"/>
</dbReference>
<keyword evidence="2" id="KW-0813">Transport</keyword>
<dbReference type="AlphaFoldDB" id="A0A939LQE8"/>
<dbReference type="InterPro" id="IPR003593">
    <property type="entry name" value="AAA+_ATPase"/>
</dbReference>
<dbReference type="Gene3D" id="3.40.50.300">
    <property type="entry name" value="P-loop containing nucleotide triphosphate hydrolases"/>
    <property type="match status" value="1"/>
</dbReference>
<feature type="domain" description="ABC transporter" evidence="5">
    <location>
        <begin position="11"/>
        <end position="230"/>
    </location>
</feature>
<keyword evidence="7" id="KW-1185">Reference proteome</keyword>
<dbReference type="Proteomes" id="UP000664209">
    <property type="component" value="Unassembled WGS sequence"/>
</dbReference>
<sequence>MAAQPKTPDLVHAKGLAVGYGADTVCPPVDLRLRAGQVLAVIGPNGAGKSTVLRAVLGLLEPLGGTLEVLGREVDERSVDFRARVAGVLDDDAWFPGLTAREHLLLTAAGHGVRNTSTVVDAILETFGLTDHQHGVPSAMSSGQRRRLLLAAAFVRPRDLLVLDEPEARLDTSMRHALAELIREEAAGGTAVLLATHDPVLLTALGAEAVHVGATRCTRLSTAKAVATMSRD</sequence>
<evidence type="ECO:0000256" key="2">
    <source>
        <dbReference type="ARBA" id="ARBA00022448"/>
    </source>
</evidence>
<gene>
    <name evidence="6" type="ORF">J4G33_04710</name>
</gene>
<evidence type="ECO:0000259" key="5">
    <source>
        <dbReference type="PROSITE" id="PS50893"/>
    </source>
</evidence>